<keyword evidence="5 7" id="KW-0408">Iron</keyword>
<organism evidence="9 10">
    <name type="scientific">Variovorax ginsengisoli</name>
    <dbReference type="NCBI Taxonomy" id="363844"/>
    <lineage>
        <taxon>Bacteria</taxon>
        <taxon>Pseudomonadati</taxon>
        <taxon>Pseudomonadota</taxon>
        <taxon>Betaproteobacteria</taxon>
        <taxon>Burkholderiales</taxon>
        <taxon>Comamonadaceae</taxon>
        <taxon>Variovorax</taxon>
    </lineage>
</organism>
<name>A0ABT8SFF6_9BURK</name>
<evidence type="ECO:0000256" key="7">
    <source>
        <dbReference type="RuleBase" id="RU000620"/>
    </source>
</evidence>
<evidence type="ECO:0000259" key="8">
    <source>
        <dbReference type="PROSITE" id="PS51373"/>
    </source>
</evidence>
<keyword evidence="4 7" id="KW-0249">Electron transport</keyword>
<comment type="subunit">
    <text evidence="7">Homodimer.</text>
</comment>
<proteinExistence type="inferred from homology"/>
<dbReference type="InterPro" id="IPR036369">
    <property type="entry name" value="HIPIP_sf"/>
</dbReference>
<dbReference type="Gene3D" id="4.10.490.10">
    <property type="entry name" value="High potential iron-sulphur protein"/>
    <property type="match status" value="1"/>
</dbReference>
<dbReference type="RefSeq" id="WP_301815903.1">
    <property type="nucleotide sequence ID" value="NZ_JAUJZH010000041.1"/>
</dbReference>
<accession>A0ABT8SFF6</accession>
<dbReference type="EMBL" id="JAUKVY010000041">
    <property type="protein sequence ID" value="MDO1537480.1"/>
    <property type="molecule type" value="Genomic_DNA"/>
</dbReference>
<reference evidence="9" key="1">
    <citation type="submission" date="2023-06" db="EMBL/GenBank/DDBJ databases">
        <authorList>
            <person name="Jiang Y."/>
            <person name="Liu Q."/>
        </authorList>
    </citation>
    <scope>NUCLEOTIDE SEQUENCE</scope>
    <source>
        <strain evidence="9">CGMCC 1.12090</strain>
    </source>
</reference>
<dbReference type="SUPFAM" id="SSF57652">
    <property type="entry name" value="HIPIP (high potential iron protein)"/>
    <property type="match status" value="1"/>
</dbReference>
<feature type="domain" description="High potential iron-sulfur proteins family profile" evidence="8">
    <location>
        <begin position="35"/>
        <end position="113"/>
    </location>
</feature>
<evidence type="ECO:0000256" key="3">
    <source>
        <dbReference type="ARBA" id="ARBA00022723"/>
    </source>
</evidence>
<comment type="caution">
    <text evidence="9">The sequence shown here is derived from an EMBL/GenBank/DDBJ whole genome shotgun (WGS) entry which is preliminary data.</text>
</comment>
<keyword evidence="1 7" id="KW-0813">Transport</keyword>
<dbReference type="Proteomes" id="UP001169027">
    <property type="component" value="Unassembled WGS sequence"/>
</dbReference>
<dbReference type="PROSITE" id="PS51373">
    <property type="entry name" value="HIPIP"/>
    <property type="match status" value="1"/>
</dbReference>
<evidence type="ECO:0000313" key="9">
    <source>
        <dbReference type="EMBL" id="MDO1537480.1"/>
    </source>
</evidence>
<keyword evidence="2 7" id="KW-0004">4Fe-4S</keyword>
<keyword evidence="3 7" id="KW-0479">Metal-binding</keyword>
<dbReference type="Pfam" id="PF01355">
    <property type="entry name" value="HIPIP"/>
    <property type="match status" value="1"/>
</dbReference>
<keyword evidence="10" id="KW-1185">Reference proteome</keyword>
<evidence type="ECO:0000256" key="2">
    <source>
        <dbReference type="ARBA" id="ARBA00022485"/>
    </source>
</evidence>
<dbReference type="InterPro" id="IPR000170">
    <property type="entry name" value="High_potential_FeS_prot"/>
</dbReference>
<evidence type="ECO:0000256" key="1">
    <source>
        <dbReference type="ARBA" id="ARBA00022448"/>
    </source>
</evidence>
<evidence type="ECO:0000256" key="5">
    <source>
        <dbReference type="ARBA" id="ARBA00023004"/>
    </source>
</evidence>
<evidence type="ECO:0000256" key="4">
    <source>
        <dbReference type="ARBA" id="ARBA00022982"/>
    </source>
</evidence>
<sequence>MNEINKDMAVGVTRRAFAGCLVGGTCVATLMPVVVSAATHVEESDETAAALGYKHDTKSVDAKKYPKHAATQRCVNCAMWQGAATDPWAGCAMFGRKQIAADGWCTAWVNKPG</sequence>
<keyword evidence="6 7" id="KW-0411">Iron-sulfur</keyword>
<evidence type="ECO:0000313" key="10">
    <source>
        <dbReference type="Proteomes" id="UP001169027"/>
    </source>
</evidence>
<protein>
    <recommendedName>
        <fullName evidence="7">High-potential iron-sulfur protein</fullName>
        <shortName evidence="7">HiPIP</shortName>
    </recommendedName>
</protein>
<evidence type="ECO:0000256" key="6">
    <source>
        <dbReference type="ARBA" id="ARBA00023014"/>
    </source>
</evidence>
<comment type="similarity">
    <text evidence="7">Belongs to the high-potential iron-sulfur protein (HiPIP) family.</text>
</comment>
<comment type="function">
    <text evidence="7">Specific class of high-redox-potential 4Fe-4S ferredoxins. Functions in anaerobic electron transport in most purple and in some other photosynthetic bacteria and in at least one genus (Paracoccus) of halophilic, denitrifying bacteria.</text>
</comment>
<gene>
    <name evidence="9" type="ORF">Q2T77_35085</name>
</gene>